<accession>A0A1H7TNF5</accession>
<evidence type="ECO:0000313" key="8">
    <source>
        <dbReference type="Proteomes" id="UP000321425"/>
    </source>
</evidence>
<dbReference type="PANTHER" id="PTHR33393:SF12">
    <property type="entry name" value="CAPSULE BIOSYNTHESIS PROTEIN CAPA"/>
    <property type="match status" value="1"/>
</dbReference>
<dbReference type="AlphaFoldDB" id="A0A1H7TNF5"/>
<dbReference type="RefSeq" id="WP_091488002.1">
    <property type="nucleotide sequence ID" value="NZ_BJUX01000002.1"/>
</dbReference>
<evidence type="ECO:0000313" key="6">
    <source>
        <dbReference type="EMBL" id="SEL85896.1"/>
    </source>
</evidence>
<feature type="compositionally biased region" description="Basic and acidic residues" evidence="2">
    <location>
        <begin position="419"/>
        <end position="434"/>
    </location>
</feature>
<evidence type="ECO:0000256" key="2">
    <source>
        <dbReference type="SAM" id="MobiDB-lite"/>
    </source>
</evidence>
<dbReference type="STRING" id="426703.SAMN04488100_11332"/>
<feature type="transmembrane region" description="Helical" evidence="3">
    <location>
        <begin position="12"/>
        <end position="34"/>
    </location>
</feature>
<protein>
    <submittedName>
        <fullName evidence="6">Poly-gamma-glutamate synthesis protein (Capsule biosynthesis protein)</fullName>
    </submittedName>
</protein>
<dbReference type="Pfam" id="PF09587">
    <property type="entry name" value="PGA_cap"/>
    <property type="match status" value="1"/>
</dbReference>
<dbReference type="Proteomes" id="UP000198548">
    <property type="component" value="Unassembled WGS sequence"/>
</dbReference>
<dbReference type="Proteomes" id="UP000321425">
    <property type="component" value="Unassembled WGS sequence"/>
</dbReference>
<gene>
    <name evidence="5" type="ORF">APU01nite_02440</name>
    <name evidence="6" type="ORF">SAMN04488100_11332</name>
</gene>
<keyword evidence="3" id="KW-0812">Transmembrane</keyword>
<dbReference type="InterPro" id="IPR019079">
    <property type="entry name" value="Capsule_synth_CapA"/>
</dbReference>
<reference evidence="5 8" key="2">
    <citation type="submission" date="2019-07" db="EMBL/GenBank/DDBJ databases">
        <title>Whole genome shotgun sequence of Alkalibacterium putridalgicola NBRC 103243.</title>
        <authorList>
            <person name="Hosoyama A."/>
            <person name="Uohara A."/>
            <person name="Ohji S."/>
            <person name="Ichikawa N."/>
        </authorList>
    </citation>
    <scope>NUCLEOTIDE SEQUENCE [LARGE SCALE GENOMIC DNA]</scope>
    <source>
        <strain evidence="5 8">NBRC 103243</strain>
    </source>
</reference>
<dbReference type="OrthoDB" id="9810906at2"/>
<proteinExistence type="inferred from homology"/>
<evidence type="ECO:0000259" key="4">
    <source>
        <dbReference type="SMART" id="SM00854"/>
    </source>
</evidence>
<feature type="compositionally biased region" description="Acidic residues" evidence="2">
    <location>
        <begin position="46"/>
        <end position="84"/>
    </location>
</feature>
<dbReference type="InterPro" id="IPR029052">
    <property type="entry name" value="Metallo-depent_PP-like"/>
</dbReference>
<dbReference type="SMART" id="SM00854">
    <property type="entry name" value="PGA_cap"/>
    <property type="match status" value="1"/>
</dbReference>
<reference evidence="6 7" key="1">
    <citation type="submission" date="2016-10" db="EMBL/GenBank/DDBJ databases">
        <authorList>
            <person name="de Groot N.N."/>
        </authorList>
    </citation>
    <scope>NUCLEOTIDE SEQUENCE [LARGE SCALE GENOMIC DNA]</scope>
    <source>
        <strain evidence="6 7">DSM 19182</strain>
    </source>
</reference>
<feature type="domain" description="Capsule synthesis protein CapA" evidence="4">
    <location>
        <begin position="92"/>
        <end position="343"/>
    </location>
</feature>
<dbReference type="CDD" id="cd07381">
    <property type="entry name" value="MPP_CapA"/>
    <property type="match status" value="1"/>
</dbReference>
<evidence type="ECO:0000313" key="5">
    <source>
        <dbReference type="EMBL" id="GEK88205.1"/>
    </source>
</evidence>
<keyword evidence="8" id="KW-1185">Reference proteome</keyword>
<evidence type="ECO:0000313" key="7">
    <source>
        <dbReference type="Proteomes" id="UP000198548"/>
    </source>
</evidence>
<dbReference type="EMBL" id="FOBL01000013">
    <property type="protein sequence ID" value="SEL85896.1"/>
    <property type="molecule type" value="Genomic_DNA"/>
</dbReference>
<sequence length="440" mass="48789">MRSNNRRSSKRTGIILAIVVLIIVVLGAGIFIYANPFETNENTAETTEEVEETPENSGDDQTSENGENDETDEGDATAQEPEEPEETFIDIQISAVGDVMAHGNQLIAAKNNPEGVYNFNSVFEDIKPFIEEADLALANLETTLAGDSREYSGYPLFNAPDALADALLYAGFDTIVTANNHSLDTRAEGLRRTAEVIEEKGMDAIGTFSSPPDPDERYLIKDVEGIKVAIIGYTEHLNGLDSQYSAEEVDAMVNTIDEAQMVADIENVKTHDPDIIVAYMHWGSEYSRDPNSIQTTNAEILAREGVDIIFGSHPHVVHEAEFIEVDGNEAFVTYSLGNFVSNQRRETLGEGMEPTEDGTIVNVDIQKNEQTGETTIESVDFIPTWVYRHSDTGSAPYTYRILPIESALEDSNLSESYKERMRGSYERTRDRINMDEPDTE</sequence>
<evidence type="ECO:0000256" key="3">
    <source>
        <dbReference type="SAM" id="Phobius"/>
    </source>
</evidence>
<dbReference type="EMBL" id="BJUX01000002">
    <property type="protein sequence ID" value="GEK88205.1"/>
    <property type="molecule type" value="Genomic_DNA"/>
</dbReference>
<feature type="region of interest" description="Disordered" evidence="2">
    <location>
        <begin position="419"/>
        <end position="440"/>
    </location>
</feature>
<keyword evidence="3" id="KW-1133">Transmembrane helix</keyword>
<dbReference type="InterPro" id="IPR052169">
    <property type="entry name" value="CW_Biosynth-Accessory"/>
</dbReference>
<feature type="region of interest" description="Disordered" evidence="2">
    <location>
        <begin position="42"/>
        <end position="84"/>
    </location>
</feature>
<comment type="similarity">
    <text evidence="1">Belongs to the CapA family.</text>
</comment>
<organism evidence="6 7">
    <name type="scientific">Alkalibacterium putridalgicola</name>
    <dbReference type="NCBI Taxonomy" id="426703"/>
    <lineage>
        <taxon>Bacteria</taxon>
        <taxon>Bacillati</taxon>
        <taxon>Bacillota</taxon>
        <taxon>Bacilli</taxon>
        <taxon>Lactobacillales</taxon>
        <taxon>Carnobacteriaceae</taxon>
        <taxon>Alkalibacterium</taxon>
    </lineage>
</organism>
<dbReference type="Gene3D" id="3.60.21.10">
    <property type="match status" value="1"/>
</dbReference>
<dbReference type="PANTHER" id="PTHR33393">
    <property type="entry name" value="POLYGLUTAMINE SYNTHESIS ACCESSORY PROTEIN RV0574C-RELATED"/>
    <property type="match status" value="1"/>
</dbReference>
<keyword evidence="3" id="KW-0472">Membrane</keyword>
<name>A0A1H7TNF5_9LACT</name>
<dbReference type="SUPFAM" id="SSF56300">
    <property type="entry name" value="Metallo-dependent phosphatases"/>
    <property type="match status" value="1"/>
</dbReference>
<evidence type="ECO:0000256" key="1">
    <source>
        <dbReference type="ARBA" id="ARBA00005662"/>
    </source>
</evidence>